<dbReference type="GO" id="GO:0005524">
    <property type="term" value="F:ATP binding"/>
    <property type="evidence" value="ECO:0007669"/>
    <property type="project" value="UniProtKB-KW"/>
</dbReference>
<dbReference type="PROSITE" id="PS50893">
    <property type="entry name" value="ABC_TRANSPORTER_2"/>
    <property type="match status" value="1"/>
</dbReference>
<dbReference type="AlphaFoldDB" id="A0A261Y1P4"/>
<keyword evidence="12" id="KW-1185">Reference proteome</keyword>
<evidence type="ECO:0000256" key="2">
    <source>
        <dbReference type="ARBA" id="ARBA00022448"/>
    </source>
</evidence>
<evidence type="ECO:0000256" key="1">
    <source>
        <dbReference type="ARBA" id="ARBA00004651"/>
    </source>
</evidence>
<keyword evidence="5" id="KW-0547">Nucleotide-binding</keyword>
<evidence type="ECO:0000256" key="7">
    <source>
        <dbReference type="ARBA" id="ARBA00022989"/>
    </source>
</evidence>
<comment type="caution">
    <text evidence="11">The sequence shown here is derived from an EMBL/GenBank/DDBJ whole genome shotgun (WGS) entry which is preliminary data.</text>
</comment>
<evidence type="ECO:0000313" key="11">
    <source>
        <dbReference type="EMBL" id="OZJ04511.1"/>
    </source>
</evidence>
<dbReference type="SMART" id="SM00382">
    <property type="entry name" value="AAA"/>
    <property type="match status" value="1"/>
</dbReference>
<dbReference type="PROSITE" id="PS00211">
    <property type="entry name" value="ABC_TRANSPORTER_1"/>
    <property type="match status" value="1"/>
</dbReference>
<evidence type="ECO:0000256" key="8">
    <source>
        <dbReference type="ARBA" id="ARBA00023136"/>
    </source>
</evidence>
<keyword evidence="8" id="KW-0472">Membrane</keyword>
<dbReference type="Pfam" id="PF00005">
    <property type="entry name" value="ABC_tran"/>
    <property type="match status" value="1"/>
</dbReference>
<dbReference type="PANTHER" id="PTHR43394:SF1">
    <property type="entry name" value="ATP-BINDING CASSETTE SUB-FAMILY B MEMBER 10, MITOCHONDRIAL"/>
    <property type="match status" value="1"/>
</dbReference>
<evidence type="ECO:0000256" key="4">
    <source>
        <dbReference type="ARBA" id="ARBA00022692"/>
    </source>
</evidence>
<comment type="subcellular location">
    <subcellularLocation>
        <location evidence="1">Cell membrane</location>
        <topology evidence="1">Multi-pass membrane protein</topology>
    </subcellularLocation>
</comment>
<dbReference type="PANTHER" id="PTHR43394">
    <property type="entry name" value="ATP-DEPENDENT PERMEASE MDL1, MITOCHONDRIAL"/>
    <property type="match status" value="1"/>
</dbReference>
<dbReference type="GO" id="GO:0005886">
    <property type="term" value="C:plasma membrane"/>
    <property type="evidence" value="ECO:0007669"/>
    <property type="project" value="UniProtKB-SubCell"/>
</dbReference>
<evidence type="ECO:0000313" key="12">
    <source>
        <dbReference type="Proteomes" id="UP000242875"/>
    </source>
</evidence>
<keyword evidence="6" id="KW-0067">ATP-binding</keyword>
<proteinExistence type="predicted"/>
<evidence type="ECO:0000256" key="6">
    <source>
        <dbReference type="ARBA" id="ARBA00022840"/>
    </source>
</evidence>
<evidence type="ECO:0000256" key="9">
    <source>
        <dbReference type="SAM" id="MobiDB-lite"/>
    </source>
</evidence>
<evidence type="ECO:0000259" key="10">
    <source>
        <dbReference type="PROSITE" id="PS50893"/>
    </source>
</evidence>
<accession>A0A261Y1P4</accession>
<organism evidence="11 12">
    <name type="scientific">Bifiguratus adelaidae</name>
    <dbReference type="NCBI Taxonomy" id="1938954"/>
    <lineage>
        <taxon>Eukaryota</taxon>
        <taxon>Fungi</taxon>
        <taxon>Fungi incertae sedis</taxon>
        <taxon>Mucoromycota</taxon>
        <taxon>Mucoromycotina</taxon>
        <taxon>Endogonomycetes</taxon>
        <taxon>Endogonales</taxon>
        <taxon>Endogonales incertae sedis</taxon>
        <taxon>Bifiguratus</taxon>
    </lineage>
</organism>
<dbReference type="InterPro" id="IPR017871">
    <property type="entry name" value="ABC_transporter-like_CS"/>
</dbReference>
<sequence length="663" mass="75174">MSSDVELRQRRPTKTQASQNGSNNSKSSVDRPNPKRRKSKPSQLAETIRRQVLKLENIIVAPAQILLRLMSEITSVPGAYTSVTILLLYNIFCTVQPAIDAYLNKSILDSIVSSSGDPHHIDDVFYFVSIKVAFDVFDSLAHHRVMKVKQAFSHQASMHLRLRSMKHAAELDLQTLESPQIERGLSMAHTDLQWRPIYLMQSWISLIADALSVFSLLVFLIDLDWTIPVIGMLSHLPESYSDYIKSHKSAEETLRDDEEYLMGSYYCDILTEPHVNKEIKLFGLIDHFLDRFKVINRTIEERRIAEQKGDREPILHGLQLAGDAWAYFVFAKHAVSGRISIGEIALYTTALDRVTRISRTIAAQLSETRETTERMTAFFKFLDTESSIKSPVNGRKLAINEEGLEIEFRNVTFTYPDQIKPAINNLSFKMERSQSIVLVGSNGAGKTTIVKLITRLYDPQEGQIFVNGYDIREYDLKDLHSHIGVIFQDFVRYEGMIKENIGVGDIDRIDNVEAIQSAAEQSGASKVIEKLENGIDTELGVRYIVSNGQETKRKNNLSGGQWQKIALARAFMRSHARLLILDEPTAALDPQAEYEVYHHFNTLKAGKSALYISHRFSSVRFADKILVVENGKLVEEGSHHALMAKKGRYAELFTYQSQSYIIP</sequence>
<feature type="domain" description="ABC transporter" evidence="10">
    <location>
        <begin position="406"/>
        <end position="655"/>
    </location>
</feature>
<reference evidence="11 12" key="1">
    <citation type="journal article" date="2017" name="Mycologia">
        <title>Bifiguratus adelaidae, gen. et sp. nov., a new member of Mucoromycotina in endophytic and soil-dwelling habitats.</title>
        <authorList>
            <person name="Torres-Cruz T.J."/>
            <person name="Billingsley Tobias T.L."/>
            <person name="Almatruk M."/>
            <person name="Hesse C."/>
            <person name="Kuske C.R."/>
            <person name="Desiro A."/>
            <person name="Benucci G.M."/>
            <person name="Bonito G."/>
            <person name="Stajich J.E."/>
            <person name="Dunlap C."/>
            <person name="Arnold A.E."/>
            <person name="Porras-Alfaro A."/>
        </authorList>
    </citation>
    <scope>NUCLEOTIDE SEQUENCE [LARGE SCALE GENOMIC DNA]</scope>
    <source>
        <strain evidence="11 12">AZ0501</strain>
    </source>
</reference>
<dbReference type="Gene3D" id="3.40.50.300">
    <property type="entry name" value="P-loop containing nucleotide triphosphate hydrolases"/>
    <property type="match status" value="1"/>
</dbReference>
<keyword evidence="4" id="KW-0812">Transmembrane</keyword>
<dbReference type="GO" id="GO:0016887">
    <property type="term" value="F:ATP hydrolysis activity"/>
    <property type="evidence" value="ECO:0007669"/>
    <property type="project" value="InterPro"/>
</dbReference>
<dbReference type="InterPro" id="IPR027417">
    <property type="entry name" value="P-loop_NTPase"/>
</dbReference>
<keyword evidence="3" id="KW-1003">Cell membrane</keyword>
<dbReference type="Proteomes" id="UP000242875">
    <property type="component" value="Unassembled WGS sequence"/>
</dbReference>
<dbReference type="GO" id="GO:0015421">
    <property type="term" value="F:ABC-type oligopeptide transporter activity"/>
    <property type="evidence" value="ECO:0007669"/>
    <property type="project" value="TreeGrafter"/>
</dbReference>
<evidence type="ECO:0000256" key="3">
    <source>
        <dbReference type="ARBA" id="ARBA00022475"/>
    </source>
</evidence>
<dbReference type="InterPro" id="IPR036640">
    <property type="entry name" value="ABC1_TM_sf"/>
</dbReference>
<dbReference type="Gene3D" id="1.20.1560.10">
    <property type="entry name" value="ABC transporter type 1, transmembrane domain"/>
    <property type="match status" value="1"/>
</dbReference>
<keyword evidence="7" id="KW-1133">Transmembrane helix</keyword>
<dbReference type="OrthoDB" id="6500128at2759"/>
<dbReference type="InterPro" id="IPR003439">
    <property type="entry name" value="ABC_transporter-like_ATP-bd"/>
</dbReference>
<evidence type="ECO:0000256" key="5">
    <source>
        <dbReference type="ARBA" id="ARBA00022741"/>
    </source>
</evidence>
<dbReference type="InterPro" id="IPR039421">
    <property type="entry name" value="Type_1_exporter"/>
</dbReference>
<gene>
    <name evidence="11" type="ORF">BZG36_02235</name>
</gene>
<feature type="compositionally biased region" description="Polar residues" evidence="9">
    <location>
        <begin position="14"/>
        <end position="27"/>
    </location>
</feature>
<dbReference type="InterPro" id="IPR003593">
    <property type="entry name" value="AAA+_ATPase"/>
</dbReference>
<keyword evidence="2" id="KW-0813">Transport</keyword>
<dbReference type="SUPFAM" id="SSF90123">
    <property type="entry name" value="ABC transporter transmembrane region"/>
    <property type="match status" value="1"/>
</dbReference>
<feature type="region of interest" description="Disordered" evidence="9">
    <location>
        <begin position="1"/>
        <end position="44"/>
    </location>
</feature>
<name>A0A261Y1P4_9FUNG</name>
<dbReference type="SUPFAM" id="SSF52540">
    <property type="entry name" value="P-loop containing nucleoside triphosphate hydrolases"/>
    <property type="match status" value="1"/>
</dbReference>
<protein>
    <recommendedName>
        <fullName evidence="10">ABC transporter domain-containing protein</fullName>
    </recommendedName>
</protein>
<dbReference type="EMBL" id="MVBO01000038">
    <property type="protein sequence ID" value="OZJ04511.1"/>
    <property type="molecule type" value="Genomic_DNA"/>
</dbReference>
<dbReference type="FunFam" id="3.40.50.300:FF:000221">
    <property type="entry name" value="Multidrug ABC transporter ATP-binding protein"/>
    <property type="match status" value="1"/>
</dbReference>